<keyword evidence="2" id="KW-1133">Transmembrane helix</keyword>
<protein>
    <submittedName>
        <fullName evidence="3">Uncharacterized protein</fullName>
    </submittedName>
</protein>
<evidence type="ECO:0000313" key="4">
    <source>
        <dbReference type="Proteomes" id="UP000054516"/>
    </source>
</evidence>
<keyword evidence="2" id="KW-0812">Transmembrane</keyword>
<gene>
    <name evidence="3" type="ORF">SAMD00023353_3300580</name>
</gene>
<feature type="region of interest" description="Disordered" evidence="1">
    <location>
        <begin position="174"/>
        <end position="240"/>
    </location>
</feature>
<evidence type="ECO:0000256" key="1">
    <source>
        <dbReference type="SAM" id="MobiDB-lite"/>
    </source>
</evidence>
<feature type="transmembrane region" description="Helical" evidence="2">
    <location>
        <begin position="142"/>
        <end position="167"/>
    </location>
</feature>
<dbReference type="EMBL" id="DF977478">
    <property type="protein sequence ID" value="GAW26478.1"/>
    <property type="molecule type" value="Genomic_DNA"/>
</dbReference>
<accession>A0A1S8A8Q4</accession>
<sequence length="240" mass="25511">MAGLINSREVVEDALTTTILLLNDAGDETKATPLAQVTRSAITQIRKAKRETTISPTQSQSPSASKDEWNGWDRPHGWTRSHGWTYGADAGPWHWGGTSTAVPTLTTVVTTKPTTIVGVTPSPSRDPMTSGTQNHGINISGAAAAGIGVGVSVGLLGIIIAVFYLHVTYSRQRKGKSPLGQASDNVEGSDDKLWPPYPHPASNTESPVELSAAQAPKEMCAQDKPQEKDASGYQGIAEWR</sequence>
<proteinExistence type="predicted"/>
<keyword evidence="4" id="KW-1185">Reference proteome</keyword>
<evidence type="ECO:0000313" key="3">
    <source>
        <dbReference type="EMBL" id="GAW26478.1"/>
    </source>
</evidence>
<keyword evidence="2" id="KW-0472">Membrane</keyword>
<feature type="region of interest" description="Disordered" evidence="1">
    <location>
        <begin position="48"/>
        <end position="72"/>
    </location>
</feature>
<feature type="compositionally biased region" description="Basic and acidic residues" evidence="1">
    <location>
        <begin position="220"/>
        <end position="230"/>
    </location>
</feature>
<evidence type="ECO:0000256" key="2">
    <source>
        <dbReference type="SAM" id="Phobius"/>
    </source>
</evidence>
<organism evidence="3">
    <name type="scientific">Rosellinia necatrix</name>
    <name type="common">White root-rot fungus</name>
    <dbReference type="NCBI Taxonomy" id="77044"/>
    <lineage>
        <taxon>Eukaryota</taxon>
        <taxon>Fungi</taxon>
        <taxon>Dikarya</taxon>
        <taxon>Ascomycota</taxon>
        <taxon>Pezizomycotina</taxon>
        <taxon>Sordariomycetes</taxon>
        <taxon>Xylariomycetidae</taxon>
        <taxon>Xylariales</taxon>
        <taxon>Xylariaceae</taxon>
        <taxon>Rosellinia</taxon>
    </lineage>
</organism>
<feature type="compositionally biased region" description="Low complexity" evidence="1">
    <location>
        <begin position="53"/>
        <end position="64"/>
    </location>
</feature>
<name>A0A1S8A8Q4_ROSNE</name>
<dbReference type="OrthoDB" id="4778211at2759"/>
<dbReference type="Proteomes" id="UP000054516">
    <property type="component" value="Unassembled WGS sequence"/>
</dbReference>
<reference evidence="3" key="1">
    <citation type="submission" date="2016-03" db="EMBL/GenBank/DDBJ databases">
        <title>Draft genome sequence of Rosellinia necatrix.</title>
        <authorList>
            <person name="Kanematsu S."/>
        </authorList>
    </citation>
    <scope>NUCLEOTIDE SEQUENCE [LARGE SCALE GENOMIC DNA]</scope>
    <source>
        <strain evidence="3">W97</strain>
    </source>
</reference>
<dbReference type="AlphaFoldDB" id="A0A1S8A8Q4"/>